<name>A0A916XW53_9HYPH</name>
<dbReference type="SUPFAM" id="SSF53300">
    <property type="entry name" value="vWA-like"/>
    <property type="match status" value="1"/>
</dbReference>
<dbReference type="PROSITE" id="PS50234">
    <property type="entry name" value="VWFA"/>
    <property type="match status" value="1"/>
</dbReference>
<gene>
    <name evidence="3" type="ORF">GCM10011335_20010</name>
</gene>
<dbReference type="PANTHER" id="PTHR43473:SF2">
    <property type="entry name" value="MAGNESIUM-CHELATASE SUBUNIT CHLD, CHLOROPLASTIC"/>
    <property type="match status" value="1"/>
</dbReference>
<dbReference type="Gene3D" id="3.40.50.410">
    <property type="entry name" value="von Willebrand factor, type A domain"/>
    <property type="match status" value="1"/>
</dbReference>
<feature type="domain" description="VWFA" evidence="2">
    <location>
        <begin position="446"/>
        <end position="599"/>
    </location>
</feature>
<dbReference type="PANTHER" id="PTHR43473">
    <property type="entry name" value="MAGNESIUM-CHELATASE SUBUNIT CHLD, CHLOROPLASTIC"/>
    <property type="match status" value="1"/>
</dbReference>
<dbReference type="Pfam" id="PF17863">
    <property type="entry name" value="AAA_lid_2"/>
    <property type="match status" value="1"/>
</dbReference>
<feature type="region of interest" description="Disordered" evidence="1">
    <location>
        <begin position="272"/>
        <end position="327"/>
    </location>
</feature>
<comment type="caution">
    <text evidence="3">The sequence shown here is derived from an EMBL/GenBank/DDBJ whole genome shotgun (WGS) entry which is preliminary data.</text>
</comment>
<dbReference type="RefSeq" id="WP_188850459.1">
    <property type="nucleotide sequence ID" value="NZ_BMJJ01000004.1"/>
</dbReference>
<dbReference type="SMART" id="SM00327">
    <property type="entry name" value="VWA"/>
    <property type="match status" value="1"/>
</dbReference>
<evidence type="ECO:0000256" key="1">
    <source>
        <dbReference type="SAM" id="MobiDB-lite"/>
    </source>
</evidence>
<proteinExistence type="predicted"/>
<protein>
    <submittedName>
        <fullName evidence="3">Mg-protoporphyrin IX chelatase</fullName>
    </submittedName>
</protein>
<organism evidence="3 4">
    <name type="scientific">Aureimonas glaciei</name>
    <dbReference type="NCBI Taxonomy" id="1776957"/>
    <lineage>
        <taxon>Bacteria</taxon>
        <taxon>Pseudomonadati</taxon>
        <taxon>Pseudomonadota</taxon>
        <taxon>Alphaproteobacteria</taxon>
        <taxon>Hyphomicrobiales</taxon>
        <taxon>Aurantimonadaceae</taxon>
        <taxon>Aureimonas</taxon>
    </lineage>
</organism>
<accession>A0A916XW53</accession>
<evidence type="ECO:0000313" key="4">
    <source>
        <dbReference type="Proteomes" id="UP000613160"/>
    </source>
</evidence>
<dbReference type="InterPro" id="IPR002035">
    <property type="entry name" value="VWF_A"/>
</dbReference>
<dbReference type="InterPro" id="IPR041628">
    <property type="entry name" value="ChlI/MoxR_AAA_lid"/>
</dbReference>
<feature type="compositionally biased region" description="Acidic residues" evidence="1">
    <location>
        <begin position="311"/>
        <end position="322"/>
    </location>
</feature>
<reference evidence="3" key="1">
    <citation type="journal article" date="2014" name="Int. J. Syst. Evol. Microbiol.">
        <title>Complete genome sequence of Corynebacterium casei LMG S-19264T (=DSM 44701T), isolated from a smear-ripened cheese.</title>
        <authorList>
            <consortium name="US DOE Joint Genome Institute (JGI-PGF)"/>
            <person name="Walter F."/>
            <person name="Albersmeier A."/>
            <person name="Kalinowski J."/>
            <person name="Ruckert C."/>
        </authorList>
    </citation>
    <scope>NUCLEOTIDE SEQUENCE</scope>
    <source>
        <strain evidence="3">CGMCC 1.15493</strain>
    </source>
</reference>
<dbReference type="EMBL" id="BMJJ01000004">
    <property type="protein sequence ID" value="GGD17146.1"/>
    <property type="molecule type" value="Genomic_DNA"/>
</dbReference>
<dbReference type="Gene3D" id="1.10.8.80">
    <property type="entry name" value="Magnesium chelatase subunit I, C-Terminal domain"/>
    <property type="match status" value="1"/>
</dbReference>
<evidence type="ECO:0000313" key="3">
    <source>
        <dbReference type="EMBL" id="GGD17146.1"/>
    </source>
</evidence>
<feature type="region of interest" description="Disordered" evidence="1">
    <location>
        <begin position="1"/>
        <end position="23"/>
    </location>
</feature>
<dbReference type="InterPro" id="IPR036465">
    <property type="entry name" value="vWFA_dom_sf"/>
</dbReference>
<reference evidence="3" key="2">
    <citation type="submission" date="2020-09" db="EMBL/GenBank/DDBJ databases">
        <authorList>
            <person name="Sun Q."/>
            <person name="Zhou Y."/>
        </authorList>
    </citation>
    <scope>NUCLEOTIDE SEQUENCE</scope>
    <source>
        <strain evidence="3">CGMCC 1.15493</strain>
    </source>
</reference>
<dbReference type="Proteomes" id="UP000613160">
    <property type="component" value="Unassembled WGS sequence"/>
</dbReference>
<dbReference type="SUPFAM" id="SSF52540">
    <property type="entry name" value="P-loop containing nucleoside triphosphate hydrolases"/>
    <property type="match status" value="1"/>
</dbReference>
<dbReference type="NCBIfam" id="NF009943">
    <property type="entry name" value="PRK13406.1"/>
    <property type="match status" value="1"/>
</dbReference>
<dbReference type="Gene3D" id="3.40.50.300">
    <property type="entry name" value="P-loop containing nucleotide triphosphate hydrolases"/>
    <property type="match status" value="1"/>
</dbReference>
<dbReference type="InterPro" id="IPR027417">
    <property type="entry name" value="P-loop_NTPase"/>
</dbReference>
<feature type="compositionally biased region" description="Low complexity" evidence="1">
    <location>
        <begin position="284"/>
        <end position="303"/>
    </location>
</feature>
<sequence>MSVHDATRFDRARPGSPREPPPAWKDACLAAAMLAIDPKGFGGIQVRARAGPVRDRFLRLLAAPFGPDLPTRRIGAGIAEARLTGGLDIGATLAVGRKVVETGVLAAADGGLVVLAMAERLPVPTAAVIAAALDEGQVRIERDGLSVCQPAAFALIALDEGVEADERLTPLLADRLGLRVDLGAVGCRDCEPAGPDMALDEARALLPSVTVADAMVEALCALAAASGHASLRASLHLLRAARAAAALGGRTAVSVDDAALAARLVLGLQAAPSHAEAPQERPAEAPAEDAPSPADPPAEAAPEISGAAEGRDDDQGEGEPEAPDLPTSQSLQEMVIAAVSASVPGWLLAGLGPPARMRGQGDAGKAGAERGGAARGRVFGIADRPPQSRARIDVLATLREAAPWQRLRGGENSKAGKEGEGAEAGRLQVRARDFRYLRRRERTGTTAIFAVDASGSTALERLAETKGAIELLLGQCYIRRDSVALVAFRGRQAETLLEPTRSLVRAKRSLSALPGGGGTPLPGGIVLSLRLALAATRRGQSVISVFLTDGRGNVALDGSTLRARVEEDTGRAARQFRGAGLRALLIDTAQRPQPRAAELARALGAEYLPLPRAGSDAVARAVGARMEG</sequence>
<dbReference type="AlphaFoldDB" id="A0A916XW53"/>
<dbReference type="Pfam" id="PF13519">
    <property type="entry name" value="VWA_2"/>
    <property type="match status" value="1"/>
</dbReference>
<keyword evidence="4" id="KW-1185">Reference proteome</keyword>
<feature type="compositionally biased region" description="Basic and acidic residues" evidence="1">
    <location>
        <begin position="1"/>
        <end position="13"/>
    </location>
</feature>
<evidence type="ECO:0000259" key="2">
    <source>
        <dbReference type="PROSITE" id="PS50234"/>
    </source>
</evidence>